<dbReference type="Proteomes" id="UP001107558">
    <property type="component" value="Chromosome 2"/>
</dbReference>
<dbReference type="EMBL" id="JADBJN010000002">
    <property type="protein sequence ID" value="KAG5674320.1"/>
    <property type="molecule type" value="Genomic_DNA"/>
</dbReference>
<gene>
    <name evidence="3" type="ORF">PVAND_004297</name>
</gene>
<evidence type="ECO:0000256" key="1">
    <source>
        <dbReference type="SAM" id="MobiDB-lite"/>
    </source>
</evidence>
<sequence>MKKTILTVFILTALLAIYCEAKKSEKSKSENLESGKINKQQQSGFNGGSEIGNKKSKKSEGSKNKPMSPNNEP</sequence>
<keyword evidence="4" id="KW-1185">Reference proteome</keyword>
<evidence type="ECO:0000313" key="3">
    <source>
        <dbReference type="EMBL" id="KAG5674320.1"/>
    </source>
</evidence>
<keyword evidence="2" id="KW-0732">Signal</keyword>
<feature type="region of interest" description="Disordered" evidence="1">
    <location>
        <begin position="26"/>
        <end position="73"/>
    </location>
</feature>
<dbReference type="AlphaFoldDB" id="A0A9J6BX96"/>
<accession>A0A9J6BX96</accession>
<feature type="signal peptide" evidence="2">
    <location>
        <begin position="1"/>
        <end position="21"/>
    </location>
</feature>
<reference evidence="3" key="1">
    <citation type="submission" date="2021-03" db="EMBL/GenBank/DDBJ databases">
        <title>Chromosome level genome of the anhydrobiotic midge Polypedilum vanderplanki.</title>
        <authorList>
            <person name="Yoshida Y."/>
            <person name="Kikawada T."/>
            <person name="Gusev O."/>
        </authorList>
    </citation>
    <scope>NUCLEOTIDE SEQUENCE</scope>
    <source>
        <strain evidence="3">NIAS01</strain>
        <tissue evidence="3">Whole body or cell culture</tissue>
    </source>
</reference>
<feature type="chain" id="PRO_5039917817" description="Lipoprotein" evidence="2">
    <location>
        <begin position="22"/>
        <end position="73"/>
    </location>
</feature>
<comment type="caution">
    <text evidence="3">The sequence shown here is derived from an EMBL/GenBank/DDBJ whole genome shotgun (WGS) entry which is preliminary data.</text>
</comment>
<evidence type="ECO:0000256" key="2">
    <source>
        <dbReference type="SAM" id="SignalP"/>
    </source>
</evidence>
<name>A0A9J6BX96_POLVA</name>
<protein>
    <recommendedName>
        <fullName evidence="5">Lipoprotein</fullName>
    </recommendedName>
</protein>
<evidence type="ECO:0000313" key="4">
    <source>
        <dbReference type="Proteomes" id="UP001107558"/>
    </source>
</evidence>
<proteinExistence type="predicted"/>
<organism evidence="3 4">
    <name type="scientific">Polypedilum vanderplanki</name>
    <name type="common">Sleeping chironomid midge</name>
    <dbReference type="NCBI Taxonomy" id="319348"/>
    <lineage>
        <taxon>Eukaryota</taxon>
        <taxon>Metazoa</taxon>
        <taxon>Ecdysozoa</taxon>
        <taxon>Arthropoda</taxon>
        <taxon>Hexapoda</taxon>
        <taxon>Insecta</taxon>
        <taxon>Pterygota</taxon>
        <taxon>Neoptera</taxon>
        <taxon>Endopterygota</taxon>
        <taxon>Diptera</taxon>
        <taxon>Nematocera</taxon>
        <taxon>Chironomoidea</taxon>
        <taxon>Chironomidae</taxon>
        <taxon>Chironominae</taxon>
        <taxon>Polypedilum</taxon>
        <taxon>Polypedilum</taxon>
    </lineage>
</organism>
<evidence type="ECO:0008006" key="5">
    <source>
        <dbReference type="Google" id="ProtNLM"/>
    </source>
</evidence>